<evidence type="ECO:0000256" key="1">
    <source>
        <dbReference type="SAM" id="Phobius"/>
    </source>
</evidence>
<keyword evidence="1" id="KW-0472">Membrane</keyword>
<organism evidence="2 3">
    <name type="scientific">Malus domestica</name>
    <name type="common">Apple</name>
    <name type="synonym">Pyrus malus</name>
    <dbReference type="NCBI Taxonomy" id="3750"/>
    <lineage>
        <taxon>Eukaryota</taxon>
        <taxon>Viridiplantae</taxon>
        <taxon>Streptophyta</taxon>
        <taxon>Embryophyta</taxon>
        <taxon>Tracheophyta</taxon>
        <taxon>Spermatophyta</taxon>
        <taxon>Magnoliopsida</taxon>
        <taxon>eudicotyledons</taxon>
        <taxon>Gunneridae</taxon>
        <taxon>Pentapetalae</taxon>
        <taxon>rosids</taxon>
        <taxon>fabids</taxon>
        <taxon>Rosales</taxon>
        <taxon>Rosaceae</taxon>
        <taxon>Amygdaloideae</taxon>
        <taxon>Maleae</taxon>
        <taxon>Malus</taxon>
    </lineage>
</organism>
<keyword evidence="1" id="KW-1133">Transmembrane helix</keyword>
<keyword evidence="1" id="KW-0812">Transmembrane</keyword>
<feature type="transmembrane region" description="Helical" evidence="1">
    <location>
        <begin position="35"/>
        <end position="53"/>
    </location>
</feature>
<evidence type="ECO:0000313" key="3">
    <source>
        <dbReference type="Proteomes" id="UP000290289"/>
    </source>
</evidence>
<dbReference type="AlphaFoldDB" id="A0A498IB51"/>
<sequence length="124" mass="14008">MTACYSLLYLPFAIANALMASLNDGVPWVDESLVLLGYCAFTGTGTCLPTNFISRYHVFWLNFLLFLTQRLYLHFATSVVHEITTTFCFRRACKVENGAAQGRFLVDTKCKQGISTFACFRHKT</sequence>
<dbReference type="EMBL" id="RDQH01000339">
    <property type="protein sequence ID" value="RXH79392.1"/>
    <property type="molecule type" value="Genomic_DNA"/>
</dbReference>
<dbReference type="STRING" id="3750.A0A498IB51"/>
<protein>
    <submittedName>
        <fullName evidence="2">Uncharacterized protein</fullName>
    </submittedName>
</protein>
<comment type="caution">
    <text evidence="2">The sequence shown here is derived from an EMBL/GenBank/DDBJ whole genome shotgun (WGS) entry which is preliminary data.</text>
</comment>
<reference evidence="2 3" key="1">
    <citation type="submission" date="2018-10" db="EMBL/GenBank/DDBJ databases">
        <title>A high-quality apple genome assembly.</title>
        <authorList>
            <person name="Hu J."/>
        </authorList>
    </citation>
    <scope>NUCLEOTIDE SEQUENCE [LARGE SCALE GENOMIC DNA]</scope>
    <source>
        <strain evidence="3">cv. HFTH1</strain>
        <tissue evidence="2">Young leaf</tissue>
    </source>
</reference>
<gene>
    <name evidence="2" type="ORF">DVH24_040539</name>
</gene>
<proteinExistence type="predicted"/>
<dbReference type="Proteomes" id="UP000290289">
    <property type="component" value="Chromosome 13"/>
</dbReference>
<name>A0A498IB51_MALDO</name>
<keyword evidence="3" id="KW-1185">Reference proteome</keyword>
<accession>A0A498IB51</accession>
<evidence type="ECO:0000313" key="2">
    <source>
        <dbReference type="EMBL" id="RXH79392.1"/>
    </source>
</evidence>